<feature type="region of interest" description="Disordered" evidence="1">
    <location>
        <begin position="328"/>
        <end position="375"/>
    </location>
</feature>
<feature type="compositionally biased region" description="Polar residues" evidence="1">
    <location>
        <begin position="643"/>
        <end position="655"/>
    </location>
</feature>
<feature type="region of interest" description="Disordered" evidence="1">
    <location>
        <begin position="606"/>
        <end position="661"/>
    </location>
</feature>
<dbReference type="EMBL" id="CAMGYJ010000007">
    <property type="protein sequence ID" value="CAI0452157.1"/>
    <property type="molecule type" value="Genomic_DNA"/>
</dbReference>
<feature type="region of interest" description="Disordered" evidence="1">
    <location>
        <begin position="825"/>
        <end position="901"/>
    </location>
</feature>
<dbReference type="InterPro" id="IPR009060">
    <property type="entry name" value="UBA-like_sf"/>
</dbReference>
<evidence type="ECO:0000256" key="1">
    <source>
        <dbReference type="SAM" id="MobiDB-lite"/>
    </source>
</evidence>
<evidence type="ECO:0000259" key="2">
    <source>
        <dbReference type="Pfam" id="PF06972"/>
    </source>
</evidence>
<dbReference type="AlphaFoldDB" id="A0AAV0N193"/>
<feature type="compositionally biased region" description="Gly residues" evidence="1">
    <location>
        <begin position="1"/>
        <end position="12"/>
    </location>
</feature>
<feature type="region of interest" description="Disordered" evidence="1">
    <location>
        <begin position="181"/>
        <end position="216"/>
    </location>
</feature>
<feature type="region of interest" description="Disordered" evidence="1">
    <location>
        <begin position="1"/>
        <end position="33"/>
    </location>
</feature>
<proteinExistence type="predicted"/>
<evidence type="ECO:0000313" key="4">
    <source>
        <dbReference type="Proteomes" id="UP001154282"/>
    </source>
</evidence>
<feature type="compositionally biased region" description="Polar residues" evidence="1">
    <location>
        <begin position="348"/>
        <end position="361"/>
    </location>
</feature>
<organism evidence="3 4">
    <name type="scientific">Linum tenue</name>
    <dbReference type="NCBI Taxonomy" id="586396"/>
    <lineage>
        <taxon>Eukaryota</taxon>
        <taxon>Viridiplantae</taxon>
        <taxon>Streptophyta</taxon>
        <taxon>Embryophyta</taxon>
        <taxon>Tracheophyta</taxon>
        <taxon>Spermatophyta</taxon>
        <taxon>Magnoliopsida</taxon>
        <taxon>eudicotyledons</taxon>
        <taxon>Gunneridae</taxon>
        <taxon>Pentapetalae</taxon>
        <taxon>rosids</taxon>
        <taxon>fabids</taxon>
        <taxon>Malpighiales</taxon>
        <taxon>Linaceae</taxon>
        <taxon>Linum</taxon>
    </lineage>
</organism>
<protein>
    <recommendedName>
        <fullName evidence="2">GBF-interacting protein 1 N-terminal domain-containing protein</fullName>
    </recommendedName>
</protein>
<keyword evidence="4" id="KW-1185">Reference proteome</keyword>
<sequence>MSGKGGGGGVGVGHSNSDRNHGGKGSNGTSAIPAGSRKIVQSLKEIVSCPEAEIYAMLKECNMDPNEAVNRLLTQGFSFFSCPVIYLFCLPHDEFLFSLELLYLTQNKDTTDIRPRGANNVTHRGSRGSSDRHGRAGSNQYGSTESGVLHGKSAYRKENGAHAYAGSTSYASATAGNNSGWRAQFPSDSSSAENKAPTVCTGDGRSSLVQPTPGIQSGWVTVPGQVSMADIVKMGRPQSKASGLPTHTVNERHEWSSAHNDMHSSENSVHKVSEMHNEPEASASHVYSNDWPSIEQPSGVNVSSFMEAPTDPELYVNSSSLPLVREDDHVRSEPDETQSEEDDLVETLNESQVGPPSVSSRHIQEDGTGGSSLFNNDLYENISSYQSHRHTFEHNEAEDSSSSVAANLQQLSLQNEDKVGSPEEDNPVVIIPDHLQVHAQDCSHLSFGSFGSGIGSGLSVPFGSSALANNLEETSDTVEASTAGHSDARDPEYYADEHLRSTAEDDLVHRTSNVNAGNYDSPAVPQPQVLQEETQEAAQGNQYAFASSTPGYNYENTQHLDASFNSQQPSSQMQNIAAFSSVMQAYSNSLPSALLASNVPTGREPDLPYSPFPATQSMPTKYGTTASSISGPSMSMPEALRASSISTPQPNQQQSLGGGAVATGPALPQQLAVHPYSQPGLPLGHYANMIGYPFLPQSYAYMPSPSAYQQTFAGNSNYHQSLAAMLPQYKNTGSVSSLPSQSAAVPSGYGFGNSSSIHSGNFPLNPPAAPAGTNIGYDDVLNSQYKDSNHLMSLQQNENSAMWIHSHGSRTMSTAPANSYYNFQGQNQQQQQQQQPSGFRQGQQQPSQHYGALAGYPNYYHSQTGVSHDHQQQGIRDGSLGVSSQGQGPKQTQQQLWQNSY</sequence>
<name>A0AAV0N193_9ROSI</name>
<accession>A0AAV0N193</accession>
<gene>
    <name evidence="3" type="ORF">LITE_LOCUS31120</name>
</gene>
<reference evidence="3" key="1">
    <citation type="submission" date="2022-08" db="EMBL/GenBank/DDBJ databases">
        <authorList>
            <person name="Gutierrez-Valencia J."/>
        </authorList>
    </citation>
    <scope>NUCLEOTIDE SEQUENCE</scope>
</reference>
<feature type="compositionally biased region" description="Polar residues" evidence="1">
    <location>
        <begin position="207"/>
        <end position="216"/>
    </location>
</feature>
<evidence type="ECO:0000313" key="3">
    <source>
        <dbReference type="EMBL" id="CAI0452157.1"/>
    </source>
</evidence>
<dbReference type="InterPro" id="IPR009719">
    <property type="entry name" value="GIP1_N"/>
</dbReference>
<dbReference type="PANTHER" id="PTHR46445:SF3">
    <property type="entry name" value="RNA POLYMERASE II DEGRADATION FACTOR-LIKE PROTEIN (DUF1296)-RELATED"/>
    <property type="match status" value="1"/>
</dbReference>
<feature type="compositionally biased region" description="Low complexity" evidence="1">
    <location>
        <begin position="885"/>
        <end position="901"/>
    </location>
</feature>
<feature type="domain" description="GBF-interacting protein 1 N-terminal" evidence="2">
    <location>
        <begin position="32"/>
        <end position="75"/>
    </location>
</feature>
<dbReference type="Proteomes" id="UP001154282">
    <property type="component" value="Unassembled WGS sequence"/>
</dbReference>
<dbReference type="Pfam" id="PF06972">
    <property type="entry name" value="GIP1_N"/>
    <property type="match status" value="1"/>
</dbReference>
<dbReference type="PANTHER" id="PTHR46445">
    <property type="entry name" value="RNA POLYMERASE II DEGRADATION FACTOR-LIKE PROTEIN (DUF1296)"/>
    <property type="match status" value="1"/>
</dbReference>
<feature type="compositionally biased region" description="Acidic residues" evidence="1">
    <location>
        <begin position="335"/>
        <end position="345"/>
    </location>
</feature>
<dbReference type="SUPFAM" id="SSF46934">
    <property type="entry name" value="UBA-like"/>
    <property type="match status" value="1"/>
</dbReference>
<feature type="compositionally biased region" description="Low complexity" evidence="1">
    <location>
        <begin position="825"/>
        <end position="848"/>
    </location>
</feature>
<feature type="region of interest" description="Disordered" evidence="1">
    <location>
        <begin position="111"/>
        <end position="149"/>
    </location>
</feature>
<comment type="caution">
    <text evidence="3">The sequence shown here is derived from an EMBL/GenBank/DDBJ whole genome shotgun (WGS) entry which is preliminary data.</text>
</comment>
<feature type="compositionally biased region" description="Polar residues" evidence="1">
    <location>
        <begin position="613"/>
        <end position="633"/>
    </location>
</feature>